<dbReference type="RefSeq" id="WP_126831625.1">
    <property type="nucleotide sequence ID" value="NZ_CBCRYB010000001.1"/>
</dbReference>
<gene>
    <name evidence="2" type="ORF">CBF31_06805</name>
</gene>
<reference evidence="2 3" key="1">
    <citation type="submission" date="2017-05" db="EMBL/GenBank/DDBJ databases">
        <title>Vagococcus spp. assemblies.</title>
        <authorList>
            <person name="Gulvik C.A."/>
        </authorList>
    </citation>
    <scope>NUCLEOTIDE SEQUENCE [LARGE SCALE GENOMIC DNA]</scope>
    <source>
        <strain evidence="2 3">CCUG 41755</strain>
    </source>
</reference>
<dbReference type="AlphaFoldDB" id="A0A430A8I2"/>
<keyword evidence="3" id="KW-1185">Reference proteome</keyword>
<feature type="transmembrane region" description="Helical" evidence="1">
    <location>
        <begin position="414"/>
        <end position="437"/>
    </location>
</feature>
<organism evidence="2 3">
    <name type="scientific">Vagococcus fessus</name>
    <dbReference type="NCBI Taxonomy" id="120370"/>
    <lineage>
        <taxon>Bacteria</taxon>
        <taxon>Bacillati</taxon>
        <taxon>Bacillota</taxon>
        <taxon>Bacilli</taxon>
        <taxon>Lactobacillales</taxon>
        <taxon>Enterococcaceae</taxon>
        <taxon>Vagococcus</taxon>
    </lineage>
</organism>
<accession>A0A430A8I2</accession>
<keyword evidence="1" id="KW-0812">Transmembrane</keyword>
<evidence type="ECO:0008006" key="4">
    <source>
        <dbReference type="Google" id="ProtNLM"/>
    </source>
</evidence>
<feature type="transmembrane region" description="Helical" evidence="1">
    <location>
        <begin position="323"/>
        <end position="341"/>
    </location>
</feature>
<protein>
    <recommendedName>
        <fullName evidence="4">Cation diffusion facilitator family transporter</fullName>
    </recommendedName>
</protein>
<proteinExistence type="predicted"/>
<sequence length="544" mass="61317">MDILNDDFFLKVNTVDSYKVEKNLMIEFWDILRDELKGEVIKKFGIGKLLDQLGLGDTTSYNDGGNISTVHNAEQNIFVNEKIKKQYNQAYDRKNYEGRVVRDKKGNITRDSRLNSQRKKEFQKENTLRDGYTGKKLSKDGRTHLDHTKSAKEIHNDKKARLYMSADERNDMATASSNMVYTDGSLNQSKSDKSMAEFINKERKDGKTNAEHYSIDSKKAMKIDKKSRRIMDVKVKTAAAKQVAKASARQGVSVAKREIFGVIMYKFTEIVIDESKVYASKWSDMNTTQNRLDEIKEMGKRVKLRLVDTIKKLPNDLTKTLEASFISGVIGSLVTGLINLFKTTMKKLGRLLQEGIQGMVQGFKLWVTNPDGLDKKTLYKTVLKLIGTSFSVTIGIILSEIVKKNLSNVGIPSFISEIIGDVLGLLVTGVMTALVIFTIDNFGEIMKGIAETIDTFKVGLTVKTSDLLVKYNEALSKVDEVYVCLLTEIRNYYQKMDNLLGLCRNIELLAEGQLSSSAEYAKLSGVSQEKILVTKIDVENYFNS</sequence>
<evidence type="ECO:0000313" key="3">
    <source>
        <dbReference type="Proteomes" id="UP000287101"/>
    </source>
</evidence>
<evidence type="ECO:0000313" key="2">
    <source>
        <dbReference type="EMBL" id="RSU03416.1"/>
    </source>
</evidence>
<dbReference type="EMBL" id="NGJY01000002">
    <property type="protein sequence ID" value="RSU03416.1"/>
    <property type="molecule type" value="Genomic_DNA"/>
</dbReference>
<dbReference type="Proteomes" id="UP000287101">
    <property type="component" value="Unassembled WGS sequence"/>
</dbReference>
<comment type="caution">
    <text evidence="2">The sequence shown here is derived from an EMBL/GenBank/DDBJ whole genome shotgun (WGS) entry which is preliminary data.</text>
</comment>
<name>A0A430A8I2_9ENTE</name>
<keyword evidence="1" id="KW-1133">Transmembrane helix</keyword>
<keyword evidence="1" id="KW-0472">Membrane</keyword>
<feature type="transmembrane region" description="Helical" evidence="1">
    <location>
        <begin position="382"/>
        <end position="402"/>
    </location>
</feature>
<dbReference type="OrthoDB" id="9809956at2"/>
<evidence type="ECO:0000256" key="1">
    <source>
        <dbReference type="SAM" id="Phobius"/>
    </source>
</evidence>